<proteinExistence type="predicted"/>
<dbReference type="EnsemblMetazoa" id="BGLB001846-RB">
    <property type="protein sequence ID" value="BGLB001846-PB"/>
    <property type="gene ID" value="BGLB001846"/>
</dbReference>
<dbReference type="Pfam" id="PF09791">
    <property type="entry name" value="Oxidored-like"/>
    <property type="match status" value="1"/>
</dbReference>
<evidence type="ECO:0000313" key="3">
    <source>
        <dbReference type="EnsemblMetazoa" id="BGLB001846-PB"/>
    </source>
</evidence>
<feature type="region of interest" description="Disordered" evidence="1">
    <location>
        <begin position="80"/>
        <end position="100"/>
    </location>
</feature>
<name>A0A2C9JFN7_BIOGL</name>
<dbReference type="PANTHER" id="PTHR21193">
    <property type="entry name" value="OXIDOREDUCTASE-LIKE DOMAIN-CONTAINING PROTEIN 1"/>
    <property type="match status" value="1"/>
</dbReference>
<dbReference type="InterPro" id="IPR019180">
    <property type="entry name" value="Oxidoreductase-like_N"/>
</dbReference>
<evidence type="ECO:0000313" key="4">
    <source>
        <dbReference type="Proteomes" id="UP000076420"/>
    </source>
</evidence>
<dbReference type="PANTHER" id="PTHR21193:SF3">
    <property type="entry name" value="OXIDOREDUCTASE-LIKE DOMAIN-CONTAINING PROTEIN 1"/>
    <property type="match status" value="1"/>
</dbReference>
<dbReference type="GO" id="GO:0005739">
    <property type="term" value="C:mitochondrion"/>
    <property type="evidence" value="ECO:0007669"/>
    <property type="project" value="TreeGrafter"/>
</dbReference>
<gene>
    <name evidence="3" type="primary">106058189</name>
</gene>
<dbReference type="KEGG" id="bgt:106058189"/>
<evidence type="ECO:0000259" key="2">
    <source>
        <dbReference type="Pfam" id="PF09791"/>
    </source>
</evidence>
<dbReference type="Proteomes" id="UP000076420">
    <property type="component" value="Unassembled WGS sequence"/>
</dbReference>
<accession>A0A2C9JFN7</accession>
<feature type="domain" description="Oxidoreductase-like" evidence="2">
    <location>
        <begin position="143"/>
        <end position="171"/>
    </location>
</feature>
<protein>
    <recommendedName>
        <fullName evidence="2">Oxidoreductase-like domain-containing protein</fullName>
    </recommendedName>
</protein>
<dbReference type="VEuPathDB" id="VectorBase:BGLB001846"/>
<dbReference type="InterPro" id="IPR039251">
    <property type="entry name" value="OXLD1"/>
</dbReference>
<dbReference type="AlphaFoldDB" id="A0A2C9JFN7"/>
<evidence type="ECO:0000256" key="1">
    <source>
        <dbReference type="SAM" id="MobiDB-lite"/>
    </source>
</evidence>
<organism evidence="3 4">
    <name type="scientific">Biomphalaria glabrata</name>
    <name type="common">Bloodfluke planorb</name>
    <name type="synonym">Freshwater snail</name>
    <dbReference type="NCBI Taxonomy" id="6526"/>
    <lineage>
        <taxon>Eukaryota</taxon>
        <taxon>Metazoa</taxon>
        <taxon>Spiralia</taxon>
        <taxon>Lophotrochozoa</taxon>
        <taxon>Mollusca</taxon>
        <taxon>Gastropoda</taxon>
        <taxon>Heterobranchia</taxon>
        <taxon>Euthyneura</taxon>
        <taxon>Panpulmonata</taxon>
        <taxon>Hygrophila</taxon>
        <taxon>Lymnaeoidea</taxon>
        <taxon>Planorbidae</taxon>
        <taxon>Biomphalaria</taxon>
    </lineage>
</organism>
<sequence>MLNCRKLFPFICRANGFTASESFASSHGESFLAAKLQSPSSLSSSYSNNVSGFSYDLDDTRTETFALNSKKESTFSDIDIPEKQNSSFKSPDSSDGTPETVIKNIEPAALSIPVASTLSSDKEDSVTTDTSKTTQCQDLNSLPPESPAYCCGTGCPNCSWIIYAEELKRYYGNNFNLIDKKEIILKLDQIQDPSVRMFVKIELGL</sequence>
<reference evidence="3" key="1">
    <citation type="submission" date="2020-05" db="UniProtKB">
        <authorList>
            <consortium name="EnsemblMetazoa"/>
        </authorList>
    </citation>
    <scope>IDENTIFICATION</scope>
    <source>
        <strain evidence="3">BB02</strain>
    </source>
</reference>
<feature type="compositionally biased region" description="Polar residues" evidence="1">
    <location>
        <begin position="83"/>
        <end position="97"/>
    </location>
</feature>